<organism evidence="8 9">
    <name type="scientific">Isoalcanivorax beigongshangi</name>
    <dbReference type="NCBI Taxonomy" id="3238810"/>
    <lineage>
        <taxon>Bacteria</taxon>
        <taxon>Pseudomonadati</taxon>
        <taxon>Pseudomonadota</taxon>
        <taxon>Gammaproteobacteria</taxon>
        <taxon>Oceanospirillales</taxon>
        <taxon>Alcanivoracaceae</taxon>
        <taxon>Isoalcanivorax</taxon>
    </lineage>
</organism>
<dbReference type="PANTHER" id="PTHR18895">
    <property type="entry name" value="HEMK METHYLTRANSFERASE"/>
    <property type="match status" value="1"/>
</dbReference>
<feature type="binding site" evidence="5">
    <location>
        <begin position="120"/>
        <end position="124"/>
    </location>
    <ligand>
        <name>S-adenosyl-L-methionine</name>
        <dbReference type="ChEBI" id="CHEBI:59789"/>
    </ligand>
</feature>
<dbReference type="NCBIfam" id="TIGR03534">
    <property type="entry name" value="RF_mod_PrmC"/>
    <property type="match status" value="1"/>
</dbReference>
<dbReference type="InterPro" id="IPR029063">
    <property type="entry name" value="SAM-dependent_MTases_sf"/>
</dbReference>
<comment type="similarity">
    <text evidence="5">Belongs to the protein N5-glutamine methyltransferase family. PrmC subfamily.</text>
</comment>
<dbReference type="Pfam" id="PF05175">
    <property type="entry name" value="MTS"/>
    <property type="match status" value="1"/>
</dbReference>
<dbReference type="GO" id="GO:0102559">
    <property type="term" value="F:peptide chain release factor N(5)-glutamine methyltransferase activity"/>
    <property type="evidence" value="ECO:0007669"/>
    <property type="project" value="UniProtKB-EC"/>
</dbReference>
<proteinExistence type="inferred from homology"/>
<dbReference type="PANTHER" id="PTHR18895:SF74">
    <property type="entry name" value="MTRF1L RELEASE FACTOR GLUTAMINE METHYLTRANSFERASE"/>
    <property type="match status" value="1"/>
</dbReference>
<dbReference type="HAMAP" id="MF_02126">
    <property type="entry name" value="RF_methyltr_PrmC"/>
    <property type="match status" value="1"/>
</dbReference>
<comment type="caution">
    <text evidence="8">The sequence shown here is derived from an EMBL/GenBank/DDBJ whole genome shotgun (WGS) entry which is preliminary data.</text>
</comment>
<dbReference type="RefSeq" id="WP_369454647.1">
    <property type="nucleotide sequence ID" value="NZ_JBGCUO010000001.1"/>
</dbReference>
<dbReference type="Pfam" id="PF17827">
    <property type="entry name" value="PrmC_N"/>
    <property type="match status" value="1"/>
</dbReference>
<name>A0ABV4AFH0_9GAMM</name>
<evidence type="ECO:0000259" key="6">
    <source>
        <dbReference type="Pfam" id="PF05175"/>
    </source>
</evidence>
<dbReference type="InterPro" id="IPR004556">
    <property type="entry name" value="HemK-like"/>
</dbReference>
<keyword evidence="2 5" id="KW-0808">Transferase</keyword>
<dbReference type="NCBIfam" id="TIGR00536">
    <property type="entry name" value="hemK_fam"/>
    <property type="match status" value="1"/>
</dbReference>
<dbReference type="InterPro" id="IPR050320">
    <property type="entry name" value="N5-glutamine_MTase"/>
</dbReference>
<dbReference type="InterPro" id="IPR019874">
    <property type="entry name" value="RF_methyltr_PrmC"/>
</dbReference>
<keyword evidence="9" id="KW-1185">Reference proteome</keyword>
<dbReference type="Gene3D" id="1.10.8.10">
    <property type="entry name" value="DNA helicase RuvA subunit, C-terminal domain"/>
    <property type="match status" value="1"/>
</dbReference>
<evidence type="ECO:0000256" key="1">
    <source>
        <dbReference type="ARBA" id="ARBA00022603"/>
    </source>
</evidence>
<evidence type="ECO:0000259" key="7">
    <source>
        <dbReference type="Pfam" id="PF17827"/>
    </source>
</evidence>
<dbReference type="SUPFAM" id="SSF53335">
    <property type="entry name" value="S-adenosyl-L-methionine-dependent methyltransferases"/>
    <property type="match status" value="1"/>
</dbReference>
<feature type="domain" description="Methyltransferase small" evidence="6">
    <location>
        <begin position="98"/>
        <end position="189"/>
    </location>
</feature>
<dbReference type="InterPro" id="IPR002052">
    <property type="entry name" value="DNA_methylase_N6_adenine_CS"/>
</dbReference>
<feature type="domain" description="Release factor glutamine methyltransferase N-terminal" evidence="7">
    <location>
        <begin position="8"/>
        <end position="76"/>
    </location>
</feature>
<evidence type="ECO:0000313" key="9">
    <source>
        <dbReference type="Proteomes" id="UP001562065"/>
    </source>
</evidence>
<dbReference type="Proteomes" id="UP001562065">
    <property type="component" value="Unassembled WGS sequence"/>
</dbReference>
<feature type="binding site" evidence="5">
    <location>
        <position position="184"/>
    </location>
    <ligand>
        <name>S-adenosyl-L-methionine</name>
        <dbReference type="ChEBI" id="CHEBI:59789"/>
    </ligand>
</feature>
<keyword evidence="1 5" id="KW-0489">Methyltransferase</keyword>
<feature type="binding site" evidence="5">
    <location>
        <position position="143"/>
    </location>
    <ligand>
        <name>S-adenosyl-L-methionine</name>
        <dbReference type="ChEBI" id="CHEBI:59789"/>
    </ligand>
</feature>
<dbReference type="InterPro" id="IPR007848">
    <property type="entry name" value="Small_mtfrase_dom"/>
</dbReference>
<evidence type="ECO:0000256" key="4">
    <source>
        <dbReference type="ARBA" id="ARBA00048391"/>
    </source>
</evidence>
<dbReference type="InterPro" id="IPR040758">
    <property type="entry name" value="PrmC_N"/>
</dbReference>
<comment type="catalytic activity">
    <reaction evidence="4 5">
        <text>L-glutaminyl-[peptide chain release factor] + S-adenosyl-L-methionine = N(5)-methyl-L-glutaminyl-[peptide chain release factor] + S-adenosyl-L-homocysteine + H(+)</text>
        <dbReference type="Rhea" id="RHEA:42896"/>
        <dbReference type="Rhea" id="RHEA-COMP:10271"/>
        <dbReference type="Rhea" id="RHEA-COMP:10272"/>
        <dbReference type="ChEBI" id="CHEBI:15378"/>
        <dbReference type="ChEBI" id="CHEBI:30011"/>
        <dbReference type="ChEBI" id="CHEBI:57856"/>
        <dbReference type="ChEBI" id="CHEBI:59789"/>
        <dbReference type="ChEBI" id="CHEBI:61891"/>
        <dbReference type="EC" id="2.1.1.297"/>
    </reaction>
</comment>
<comment type="function">
    <text evidence="5">Methylates the class 1 translation termination release factors RF1/PrfA and RF2/PrfB on the glutamine residue of the universally conserved GGQ motif.</text>
</comment>
<evidence type="ECO:0000256" key="5">
    <source>
        <dbReference type="HAMAP-Rule" id="MF_02126"/>
    </source>
</evidence>
<evidence type="ECO:0000256" key="3">
    <source>
        <dbReference type="ARBA" id="ARBA00022691"/>
    </source>
</evidence>
<evidence type="ECO:0000313" key="8">
    <source>
        <dbReference type="EMBL" id="MEY1661390.1"/>
    </source>
</evidence>
<sequence length="279" mass="29904">MSATIATLLATARAQLAPVSPSAALDARILLAEALGVSDSYLFTWSDRSVDAAGQARFHAWLARRVAGEPVAYILGAREFYGRRFAVSPATLIPRPDTELLVELTLQQAGSAALRVLDLGTGTGAVAITLALERPQWQLVAVDRVPEALALAAANGTELGARVDWRCSDWFAAVPECFDVIVSNPPYIRADDPHLVQGDVRFEPASALVAGDDGLDDVRRIVAEAGVHLRAGGLLLLEHGYDQGAAVRSCLRQAGFDAVTTARDYGDQERVTWGRWTQC</sequence>
<dbReference type="EC" id="2.1.1.297" evidence="5"/>
<dbReference type="Gene3D" id="3.40.50.150">
    <property type="entry name" value="Vaccinia Virus protein VP39"/>
    <property type="match status" value="1"/>
</dbReference>
<dbReference type="PROSITE" id="PS00092">
    <property type="entry name" value="N6_MTASE"/>
    <property type="match status" value="1"/>
</dbReference>
<dbReference type="GO" id="GO:0032259">
    <property type="term" value="P:methylation"/>
    <property type="evidence" value="ECO:0007669"/>
    <property type="project" value="UniProtKB-KW"/>
</dbReference>
<dbReference type="CDD" id="cd02440">
    <property type="entry name" value="AdoMet_MTases"/>
    <property type="match status" value="1"/>
</dbReference>
<feature type="binding site" evidence="5">
    <location>
        <begin position="184"/>
        <end position="187"/>
    </location>
    <ligand>
        <name>substrate</name>
    </ligand>
</feature>
<reference evidence="8 9" key="1">
    <citation type="submission" date="2024-07" db="EMBL/GenBank/DDBJ databases">
        <authorList>
            <person name="Ren Q."/>
        </authorList>
    </citation>
    <scope>NUCLEOTIDE SEQUENCE [LARGE SCALE GENOMIC DNA]</scope>
    <source>
        <strain evidence="8 9">REN37</strain>
    </source>
</reference>
<gene>
    <name evidence="5 8" type="primary">prmC</name>
    <name evidence="8" type="ORF">AB5I84_04425</name>
</gene>
<dbReference type="EMBL" id="JBGCUO010000001">
    <property type="protein sequence ID" value="MEY1661390.1"/>
    <property type="molecule type" value="Genomic_DNA"/>
</dbReference>
<accession>A0ABV4AFH0</accession>
<protein>
    <recommendedName>
        <fullName evidence="5">Release factor glutamine methyltransferase</fullName>
        <shortName evidence="5">RF MTase</shortName>
        <ecNumber evidence="5">2.1.1.297</ecNumber>
    </recommendedName>
    <alternativeName>
        <fullName evidence="5">N5-glutamine methyltransferase PrmC</fullName>
    </alternativeName>
    <alternativeName>
        <fullName evidence="5">Protein-(glutamine-N5) MTase PrmC</fullName>
    </alternativeName>
    <alternativeName>
        <fullName evidence="5">Protein-glutamine N-methyltransferase PrmC</fullName>
    </alternativeName>
</protein>
<feature type="binding site" evidence="5">
    <location>
        <position position="170"/>
    </location>
    <ligand>
        <name>S-adenosyl-L-methionine</name>
        <dbReference type="ChEBI" id="CHEBI:59789"/>
    </ligand>
</feature>
<evidence type="ECO:0000256" key="2">
    <source>
        <dbReference type="ARBA" id="ARBA00022679"/>
    </source>
</evidence>
<keyword evidence="3 5" id="KW-0949">S-adenosyl-L-methionine</keyword>